<feature type="domain" description="DNA primase large subunit C-terminal" evidence="11">
    <location>
        <begin position="329"/>
        <end position="509"/>
    </location>
</feature>
<evidence type="ECO:0000313" key="12">
    <source>
        <dbReference type="EMBL" id="EFC41594.1"/>
    </source>
</evidence>
<keyword evidence="8" id="KW-0411">Iron-sulfur</keyword>
<reference evidence="12 13" key="1">
    <citation type="journal article" date="2010" name="Cell">
        <title>The genome of Naegleria gruberi illuminates early eukaryotic versatility.</title>
        <authorList>
            <person name="Fritz-Laylin L.K."/>
            <person name="Prochnik S.E."/>
            <person name="Ginger M.L."/>
            <person name="Dacks J.B."/>
            <person name="Carpenter M.L."/>
            <person name="Field M.C."/>
            <person name="Kuo A."/>
            <person name="Paredez A."/>
            <person name="Chapman J."/>
            <person name="Pham J."/>
            <person name="Shu S."/>
            <person name="Neupane R."/>
            <person name="Cipriano M."/>
            <person name="Mancuso J."/>
            <person name="Tu H."/>
            <person name="Salamov A."/>
            <person name="Lindquist E."/>
            <person name="Shapiro H."/>
            <person name="Lucas S."/>
            <person name="Grigoriev I.V."/>
            <person name="Cande W.Z."/>
            <person name="Fulton C."/>
            <person name="Rokhsar D.S."/>
            <person name="Dawson S.C."/>
        </authorList>
    </citation>
    <scope>NUCLEOTIDE SEQUENCE [LARGE SCALE GENOMIC DNA]</scope>
    <source>
        <strain evidence="12 13">NEG-M</strain>
    </source>
</reference>
<keyword evidence="9" id="KW-0238">DNA-binding</keyword>
<dbReference type="VEuPathDB" id="AmoebaDB:NAEGRDRAFT_70379"/>
<evidence type="ECO:0000313" key="13">
    <source>
        <dbReference type="Proteomes" id="UP000006671"/>
    </source>
</evidence>
<evidence type="ECO:0000259" key="11">
    <source>
        <dbReference type="Pfam" id="PF04104"/>
    </source>
</evidence>
<comment type="cofactor">
    <cofactor evidence="1">
        <name>[4Fe-4S] cluster</name>
        <dbReference type="ChEBI" id="CHEBI:49883"/>
    </cofactor>
</comment>
<dbReference type="PANTHER" id="PTHR10537">
    <property type="entry name" value="DNA PRIMASE LARGE SUBUNIT"/>
    <property type="match status" value="1"/>
</dbReference>
<dbReference type="Proteomes" id="UP000006671">
    <property type="component" value="Unassembled WGS sequence"/>
</dbReference>
<dbReference type="RefSeq" id="XP_002674338.1">
    <property type="nucleotide sequence ID" value="XM_002674292.1"/>
</dbReference>
<evidence type="ECO:0000256" key="4">
    <source>
        <dbReference type="ARBA" id="ARBA00022515"/>
    </source>
</evidence>
<dbReference type="eggNOG" id="KOG2267">
    <property type="taxonomic scope" value="Eukaryota"/>
</dbReference>
<dbReference type="Gene3D" id="1.20.930.80">
    <property type="match status" value="1"/>
</dbReference>
<dbReference type="OMA" id="RINYKPW"/>
<dbReference type="STRING" id="5762.D2VN58"/>
<keyword evidence="7" id="KW-0408">Iron</keyword>
<dbReference type="GeneID" id="8851229"/>
<evidence type="ECO:0000256" key="3">
    <source>
        <dbReference type="ARBA" id="ARBA00022485"/>
    </source>
</evidence>
<evidence type="ECO:0000256" key="1">
    <source>
        <dbReference type="ARBA" id="ARBA00001966"/>
    </source>
</evidence>
<keyword evidence="5" id="KW-0235">DNA replication</keyword>
<dbReference type="GO" id="GO:0003677">
    <property type="term" value="F:DNA binding"/>
    <property type="evidence" value="ECO:0007669"/>
    <property type="project" value="UniProtKB-KW"/>
</dbReference>
<name>D2VN58_NAEGR</name>
<dbReference type="GO" id="GO:0006269">
    <property type="term" value="P:DNA replication, synthesis of primer"/>
    <property type="evidence" value="ECO:0007669"/>
    <property type="project" value="UniProtKB-KW"/>
</dbReference>
<dbReference type="InterPro" id="IPR016558">
    <property type="entry name" value="DNA_primase_lsu_euk"/>
</dbReference>
<keyword evidence="4" id="KW-0639">Primosome</keyword>
<organism evidence="13">
    <name type="scientific">Naegleria gruberi</name>
    <name type="common">Amoeba</name>
    <dbReference type="NCBI Taxonomy" id="5762"/>
    <lineage>
        <taxon>Eukaryota</taxon>
        <taxon>Discoba</taxon>
        <taxon>Heterolobosea</taxon>
        <taxon>Tetramitia</taxon>
        <taxon>Eutetramitia</taxon>
        <taxon>Vahlkampfiidae</taxon>
        <taxon>Naegleria</taxon>
    </lineage>
</organism>
<dbReference type="GO" id="GO:0051539">
    <property type="term" value="F:4 iron, 4 sulfur cluster binding"/>
    <property type="evidence" value="ECO:0007669"/>
    <property type="project" value="UniProtKB-KW"/>
</dbReference>
<dbReference type="Pfam" id="PF04104">
    <property type="entry name" value="DNA_primase_lrg"/>
    <property type="match status" value="1"/>
</dbReference>
<protein>
    <submittedName>
        <fullName evidence="12">Predicted protein</fullName>
    </submittedName>
</protein>
<dbReference type="EMBL" id="GG738884">
    <property type="protein sequence ID" value="EFC41594.1"/>
    <property type="molecule type" value="Genomic_DNA"/>
</dbReference>
<dbReference type="AlphaFoldDB" id="D2VN58"/>
<dbReference type="CDD" id="cd07322">
    <property type="entry name" value="PriL_PriS_Eukaryotic"/>
    <property type="match status" value="1"/>
</dbReference>
<evidence type="ECO:0000256" key="8">
    <source>
        <dbReference type="ARBA" id="ARBA00023014"/>
    </source>
</evidence>
<gene>
    <name evidence="12" type="ORF">NAEGRDRAFT_70379</name>
</gene>
<dbReference type="InParanoid" id="D2VN58"/>
<feature type="compositionally biased region" description="Acidic residues" evidence="10">
    <location>
        <begin position="542"/>
        <end position="552"/>
    </location>
</feature>
<dbReference type="Pfam" id="PF26466">
    <property type="entry name" value="DNA_primase_lrg_N"/>
    <property type="match status" value="1"/>
</dbReference>
<dbReference type="GO" id="GO:0006270">
    <property type="term" value="P:DNA replication initiation"/>
    <property type="evidence" value="ECO:0007669"/>
    <property type="project" value="TreeGrafter"/>
</dbReference>
<dbReference type="OrthoDB" id="421393at2759"/>
<evidence type="ECO:0000256" key="9">
    <source>
        <dbReference type="ARBA" id="ARBA00023125"/>
    </source>
</evidence>
<evidence type="ECO:0000256" key="5">
    <source>
        <dbReference type="ARBA" id="ARBA00022705"/>
    </source>
</evidence>
<dbReference type="FunCoup" id="D2VN58">
    <property type="interactions" value="360"/>
</dbReference>
<comment type="similarity">
    <text evidence="2">Belongs to the eukaryotic-type primase large subunit family.</text>
</comment>
<feature type="region of interest" description="Disordered" evidence="10">
    <location>
        <begin position="519"/>
        <end position="552"/>
    </location>
</feature>
<dbReference type="PANTHER" id="PTHR10537:SF3">
    <property type="entry name" value="DNA PRIMASE LARGE SUBUNIT"/>
    <property type="match status" value="1"/>
</dbReference>
<evidence type="ECO:0000256" key="6">
    <source>
        <dbReference type="ARBA" id="ARBA00022723"/>
    </source>
</evidence>
<dbReference type="KEGG" id="ngr:NAEGRDRAFT_70379"/>
<accession>D2VN58</accession>
<dbReference type="GO" id="GO:0005658">
    <property type="term" value="C:alpha DNA polymerase:primase complex"/>
    <property type="evidence" value="ECO:0007669"/>
    <property type="project" value="UniProtKB-ARBA"/>
</dbReference>
<proteinExistence type="inferred from homology"/>
<dbReference type="InterPro" id="IPR058560">
    <property type="entry name" value="DNA_primase_C"/>
</dbReference>
<dbReference type="GO" id="GO:0046872">
    <property type="term" value="F:metal ion binding"/>
    <property type="evidence" value="ECO:0007669"/>
    <property type="project" value="UniProtKB-KW"/>
</dbReference>
<sequence>MVQTLKSKKHKSTLFQKSSRGTHITLGSSSDASNRHNWKSMYHLPPMGEITLEQFEEYSFQRLKLLRMIDTWKARNISGKALQDNIIEESNKVFDLRMPHDLDNCEPDWISHHVLRLAFARSENLRQWFLTNECALFESRLMSDTQDAHIEILQRNGINAERVSVEEKRKYEGALQKMFTKLYFHLQYQQQKNEKPQQTDSDAPVLISHNKSNFSDMRFNVEDTLVFKVDFVSVLQLVSSRSVFIQNGKAYLFAHDLTSLIKQHFRASLVLGLSKIQAVYPEYLNEEEKDRLLPFLKDVIPAASEGKSLYSNTQSFMNTGEVKAEQIESLSKQSFPLCMRVLHKELKEKHHLKHYGRMQYGLFLKGIGLKLEDALQFWRENFTASGMTTESFDKQYAYNIRHNYGKEGKKTNYTPYGCSKIINNPEYVCPFKVFKPEELRHEMRSYGGGATFNEDELQEVIEYAQNHQYQIACRRFFEVSHGISKKANNIQLIDKEDDGSSFPHPNTYFSRSIKYLKSKNAGDSEQSSSNTQAPITQQDTPVDQEDEMQDEE</sequence>
<keyword evidence="3" id="KW-0004">4Fe-4S</keyword>
<evidence type="ECO:0000256" key="7">
    <source>
        <dbReference type="ARBA" id="ARBA00023004"/>
    </source>
</evidence>
<evidence type="ECO:0000256" key="2">
    <source>
        <dbReference type="ARBA" id="ARBA00010564"/>
    </source>
</evidence>
<keyword evidence="13" id="KW-1185">Reference proteome</keyword>
<dbReference type="InterPro" id="IPR007238">
    <property type="entry name" value="DNA_primase_lsu_euk/arc"/>
</dbReference>
<evidence type="ECO:0000256" key="10">
    <source>
        <dbReference type="SAM" id="MobiDB-lite"/>
    </source>
</evidence>
<feature type="compositionally biased region" description="Polar residues" evidence="10">
    <location>
        <begin position="521"/>
        <end position="541"/>
    </location>
</feature>
<keyword evidence="6" id="KW-0479">Metal-binding</keyword>